<name>A0ABW9G2W7_9GAMM</name>
<keyword evidence="6" id="KW-1185">Reference proteome</keyword>
<comment type="caution">
    <text evidence="5">The sequence shown here is derived from an EMBL/GenBank/DDBJ whole genome shotgun (WGS) entry which is preliminary data.</text>
</comment>
<dbReference type="Pfam" id="PF00990">
    <property type="entry name" value="GGDEF"/>
    <property type="match status" value="1"/>
</dbReference>
<dbReference type="InterPro" id="IPR043128">
    <property type="entry name" value="Rev_trsase/Diguanyl_cyclase"/>
</dbReference>
<dbReference type="SMART" id="SM00267">
    <property type="entry name" value="GGDEF"/>
    <property type="match status" value="1"/>
</dbReference>
<dbReference type="PANTHER" id="PTHR45138">
    <property type="entry name" value="REGULATORY COMPONENTS OF SENSORY TRANSDUCTION SYSTEM"/>
    <property type="match status" value="1"/>
</dbReference>
<dbReference type="EMBL" id="JBEQCT010000001">
    <property type="protein sequence ID" value="MFM2483698.1"/>
    <property type="molecule type" value="Genomic_DNA"/>
</dbReference>
<dbReference type="EC" id="2.7.7.65" evidence="1"/>
<evidence type="ECO:0000256" key="2">
    <source>
        <dbReference type="ARBA" id="ARBA00034247"/>
    </source>
</evidence>
<keyword evidence="5" id="KW-0548">Nucleotidyltransferase</keyword>
<comment type="catalytic activity">
    <reaction evidence="2">
        <text>2 GTP = 3',3'-c-di-GMP + 2 diphosphate</text>
        <dbReference type="Rhea" id="RHEA:24898"/>
        <dbReference type="ChEBI" id="CHEBI:33019"/>
        <dbReference type="ChEBI" id="CHEBI:37565"/>
        <dbReference type="ChEBI" id="CHEBI:58805"/>
        <dbReference type="EC" id="2.7.7.65"/>
    </reaction>
</comment>
<dbReference type="CDD" id="cd01949">
    <property type="entry name" value="GGDEF"/>
    <property type="match status" value="1"/>
</dbReference>
<dbReference type="PANTHER" id="PTHR45138:SF9">
    <property type="entry name" value="DIGUANYLATE CYCLASE DGCM-RELATED"/>
    <property type="match status" value="1"/>
</dbReference>
<protein>
    <recommendedName>
        <fullName evidence="1">diguanylate cyclase</fullName>
        <ecNumber evidence="1">2.7.7.65</ecNumber>
    </recommendedName>
</protein>
<reference evidence="5 6" key="1">
    <citation type="journal article" date="2013" name="Int. J. Syst. Evol. Microbiol.">
        <title>Celerinatantimonas yamalensis sp. nov., a cold-adapted diazotrophic bacterium from a cold permafrost brine.</title>
        <authorList>
            <person name="Shcherbakova V."/>
            <person name="Chuvilskaya N."/>
            <person name="Rivkina E."/>
            <person name="Demidov N."/>
            <person name="Uchaeva V."/>
            <person name="Suetin S."/>
            <person name="Suzina N."/>
            <person name="Gilichinsky D."/>
        </authorList>
    </citation>
    <scope>NUCLEOTIDE SEQUENCE [LARGE SCALE GENOMIC DNA]</scope>
    <source>
        <strain evidence="5 6">C7</strain>
    </source>
</reference>
<evidence type="ECO:0000259" key="4">
    <source>
        <dbReference type="PROSITE" id="PS50887"/>
    </source>
</evidence>
<organism evidence="5 6">
    <name type="scientific">Celerinatantimonas yamalensis</name>
    <dbReference type="NCBI Taxonomy" id="559956"/>
    <lineage>
        <taxon>Bacteria</taxon>
        <taxon>Pseudomonadati</taxon>
        <taxon>Pseudomonadota</taxon>
        <taxon>Gammaproteobacteria</taxon>
        <taxon>Celerinatantimonadaceae</taxon>
        <taxon>Celerinatantimonas</taxon>
    </lineage>
</organism>
<dbReference type="InterPro" id="IPR000014">
    <property type="entry name" value="PAS"/>
</dbReference>
<dbReference type="InterPro" id="IPR029787">
    <property type="entry name" value="Nucleotide_cyclase"/>
</dbReference>
<evidence type="ECO:0000256" key="1">
    <source>
        <dbReference type="ARBA" id="ARBA00012528"/>
    </source>
</evidence>
<accession>A0ABW9G2W7</accession>
<dbReference type="RefSeq" id="WP_408621860.1">
    <property type="nucleotide sequence ID" value="NZ_JBEQCT010000001.1"/>
</dbReference>
<proteinExistence type="predicted"/>
<dbReference type="InterPro" id="IPR013767">
    <property type="entry name" value="PAS_fold"/>
</dbReference>
<dbReference type="InterPro" id="IPR035965">
    <property type="entry name" value="PAS-like_dom_sf"/>
</dbReference>
<dbReference type="Gene3D" id="3.30.70.270">
    <property type="match status" value="1"/>
</dbReference>
<dbReference type="Gene3D" id="3.30.450.20">
    <property type="entry name" value="PAS domain"/>
    <property type="match status" value="1"/>
</dbReference>
<evidence type="ECO:0000313" key="5">
    <source>
        <dbReference type="EMBL" id="MFM2483698.1"/>
    </source>
</evidence>
<dbReference type="InterPro" id="IPR050469">
    <property type="entry name" value="Diguanylate_Cyclase"/>
</dbReference>
<feature type="region of interest" description="Disordered" evidence="3">
    <location>
        <begin position="309"/>
        <end position="333"/>
    </location>
</feature>
<dbReference type="InterPro" id="IPR000160">
    <property type="entry name" value="GGDEF_dom"/>
</dbReference>
<dbReference type="GO" id="GO:0052621">
    <property type="term" value="F:diguanylate cyclase activity"/>
    <property type="evidence" value="ECO:0007669"/>
    <property type="project" value="UniProtKB-EC"/>
</dbReference>
<dbReference type="Proteomes" id="UP001629953">
    <property type="component" value="Unassembled WGS sequence"/>
</dbReference>
<evidence type="ECO:0000256" key="3">
    <source>
        <dbReference type="SAM" id="MobiDB-lite"/>
    </source>
</evidence>
<keyword evidence="5" id="KW-0808">Transferase</keyword>
<dbReference type="SUPFAM" id="SSF55073">
    <property type="entry name" value="Nucleotide cyclase"/>
    <property type="match status" value="1"/>
</dbReference>
<gene>
    <name evidence="5" type="ORF">ABUE30_01195</name>
</gene>
<dbReference type="SUPFAM" id="SSF55785">
    <property type="entry name" value="PYP-like sensor domain (PAS domain)"/>
    <property type="match status" value="1"/>
</dbReference>
<dbReference type="Pfam" id="PF00989">
    <property type="entry name" value="PAS"/>
    <property type="match status" value="1"/>
</dbReference>
<feature type="domain" description="GGDEF" evidence="4">
    <location>
        <begin position="188"/>
        <end position="321"/>
    </location>
</feature>
<dbReference type="NCBIfam" id="TIGR00229">
    <property type="entry name" value="sensory_box"/>
    <property type="match status" value="1"/>
</dbReference>
<evidence type="ECO:0000313" key="6">
    <source>
        <dbReference type="Proteomes" id="UP001629953"/>
    </source>
</evidence>
<dbReference type="NCBIfam" id="TIGR00254">
    <property type="entry name" value="GGDEF"/>
    <property type="match status" value="1"/>
</dbReference>
<dbReference type="PROSITE" id="PS50887">
    <property type="entry name" value="GGDEF"/>
    <property type="match status" value="1"/>
</dbReference>
<sequence length="333" mass="38799">MTTPNIQVDLKDFHWMLEMIQTIDVGLIVLDKQYNIQTWNTFMEAHSGLRPDQAQGKNIFTLFPALPETWLRNKVDTVFMLNNRSFTTWEQRPHVFKFRNYRPITGMAEYMYQNMTIIPLRSLTGDISHVSLILYDVTDVAINKMQLEKANTELSQVSRTDGLTQLNNRRYWEERAEQEYNRNLRTKQPCSMVMFDIDHFKRVNDTYGHLAGDQVIRQTAAILKETMRNTDIAGRYGGEEFVVILIDTSQENALVFCERLRKHIEESVVQWENEAIKFTISLGVCELHEQFSNYQVWLEKADNALYKSKEGGRNRTTKAQLVTPPNPSTESGN</sequence>